<dbReference type="HOGENOM" id="CLU_060390_0_0_1"/>
<reference evidence="1 2" key="1">
    <citation type="submission" date="2014-02" db="EMBL/GenBank/DDBJ databases">
        <title>Single nucleus genome sequencing reveals high similarity among nuclei of an endomycorrhizal fungus.</title>
        <authorList>
            <person name="Lin K."/>
            <person name="Geurts R."/>
            <person name="Zhang Z."/>
            <person name="Limpens E."/>
            <person name="Saunders D.G."/>
            <person name="Mu D."/>
            <person name="Pang E."/>
            <person name="Cao H."/>
            <person name="Cha H."/>
            <person name="Lin T."/>
            <person name="Zhou Q."/>
            <person name="Shang Y."/>
            <person name="Li Y."/>
            <person name="Ivanov S."/>
            <person name="Sharma T."/>
            <person name="Velzen R.V."/>
            <person name="Ruijter N.D."/>
            <person name="Aanen D.K."/>
            <person name="Win J."/>
            <person name="Kamoun S."/>
            <person name="Bisseling T."/>
            <person name="Huang S."/>
        </authorList>
    </citation>
    <scope>NUCLEOTIDE SEQUENCE [LARGE SCALE GENOMIC DNA]</scope>
    <source>
        <strain evidence="2">DAOM197198w</strain>
    </source>
</reference>
<accession>A0A015IFU7</accession>
<dbReference type="Proteomes" id="UP000022910">
    <property type="component" value="Unassembled WGS sequence"/>
</dbReference>
<sequence length="303" mass="35629">MEYYKDLKIRNFDFVYEEGNVERQIQNEYDFNTFISERELDGNNYILDSLKVVENDKKSFSAWDIKEVFSEILQKNYISLEKMLSLDMKTLPPLEHEFSKNELEIFVWELQKNLEAFNKAAFTNEMTSRIYINPFMTTAVRHVKISMNKPLQLSVKVALDGTRDYGPLDYLVKLTQILILLVVAKSDDLKQGAVQAFVQAYIAIEKLFREFSKPIVYGIVSTGKLWRFFRWTGSLNEPRRSIVHITEEFTCKLSDYSDDMKDEKQILEYIAQILQVQAKTYDDDDSEYLSKHHCSSQGRFNDK</sequence>
<dbReference type="AlphaFoldDB" id="A0A015IFU7"/>
<keyword evidence="2" id="KW-1185">Reference proteome</keyword>
<name>A0A015IFU7_RHIIW</name>
<dbReference type="OrthoDB" id="2382295at2759"/>
<dbReference type="EMBL" id="JEMT01027887">
    <property type="protein sequence ID" value="EXX56032.1"/>
    <property type="molecule type" value="Genomic_DNA"/>
</dbReference>
<protein>
    <submittedName>
        <fullName evidence="1">Uncharacterized protein</fullName>
    </submittedName>
</protein>
<evidence type="ECO:0000313" key="1">
    <source>
        <dbReference type="EMBL" id="EXX56032.1"/>
    </source>
</evidence>
<comment type="caution">
    <text evidence="1">The sequence shown here is derived from an EMBL/GenBank/DDBJ whole genome shotgun (WGS) entry which is preliminary data.</text>
</comment>
<organism evidence="1 2">
    <name type="scientific">Rhizophagus irregularis (strain DAOM 197198w)</name>
    <name type="common">Glomus intraradices</name>
    <dbReference type="NCBI Taxonomy" id="1432141"/>
    <lineage>
        <taxon>Eukaryota</taxon>
        <taxon>Fungi</taxon>
        <taxon>Fungi incertae sedis</taxon>
        <taxon>Mucoromycota</taxon>
        <taxon>Glomeromycotina</taxon>
        <taxon>Glomeromycetes</taxon>
        <taxon>Glomerales</taxon>
        <taxon>Glomeraceae</taxon>
        <taxon>Rhizophagus</taxon>
    </lineage>
</organism>
<gene>
    <name evidence="1" type="ORF">RirG_219930</name>
</gene>
<evidence type="ECO:0000313" key="2">
    <source>
        <dbReference type="Proteomes" id="UP000022910"/>
    </source>
</evidence>
<proteinExistence type="predicted"/>